<dbReference type="Pfam" id="PF01370">
    <property type="entry name" value="Epimerase"/>
    <property type="match status" value="1"/>
</dbReference>
<gene>
    <name evidence="14" type="ORF">NIES593_04910</name>
</gene>
<keyword evidence="8" id="KW-0413">Isomerase</keyword>
<dbReference type="STRING" id="1921803.NIES593_04910"/>
<reference evidence="14 15" key="1">
    <citation type="submission" date="2016-11" db="EMBL/GenBank/DDBJ databases">
        <title>Draft Genome Sequences of Nine Cyanobacterial Strains from Diverse Habitats.</title>
        <authorList>
            <person name="Zhu T."/>
            <person name="Hou S."/>
            <person name="Lu X."/>
            <person name="Hess W.R."/>
        </authorList>
    </citation>
    <scope>NUCLEOTIDE SEQUENCE [LARGE SCALE GENOMIC DNA]</scope>
    <source>
        <strain evidence="14 15">NIES-593</strain>
    </source>
</reference>
<dbReference type="Gene3D" id="3.40.50.720">
    <property type="entry name" value="NAD(P)-binding Rossmann-like Domain"/>
    <property type="match status" value="1"/>
</dbReference>
<evidence type="ECO:0000256" key="9">
    <source>
        <dbReference type="ARBA" id="ARBA00023277"/>
    </source>
</evidence>
<dbReference type="EMBL" id="MRCB01000003">
    <property type="protein sequence ID" value="OKH25674.1"/>
    <property type="molecule type" value="Genomic_DNA"/>
</dbReference>
<dbReference type="InterPro" id="IPR037257">
    <property type="entry name" value="T2SS_E_N_sf"/>
</dbReference>
<feature type="domain" description="NAD-dependent epimerase/dehydratase" evidence="13">
    <location>
        <begin position="5"/>
        <end position="253"/>
    </location>
</feature>
<dbReference type="InterPro" id="IPR005886">
    <property type="entry name" value="UDP_G4E"/>
</dbReference>
<dbReference type="GO" id="GO:0003978">
    <property type="term" value="F:UDP-glucose 4-epimerase activity"/>
    <property type="evidence" value="ECO:0007669"/>
    <property type="project" value="UniProtKB-EC"/>
</dbReference>
<sequence>MTKKILVTGGAGYIGSHTVYQLGKFGYDVVVYDNLSTGSASAVTNGELIVGGLENKKFLSHIFAKHQFDAVIHFAASISVPESVAQPLDYYTNNTCNTLNLLQCCQIYGVDKFIFSSTAATYGEPKENPVTENSPTEPMNPYGRSKLMSEQIIRDYSRTSGLKYVILRYFNVAGADTSGKIGQSAKKAEHLIKVACDAALGRRHCVKVFGTDFPTPDGTGIRDYIHVEDLARAHIDALRYLEAGGDSQIFNCGYGRGYSVREVIDKVKEISGVDFSVIATMRRAGDPACVVACADKIRQMLGWEPKFNSLDTIVRTALNWEKKLIALAQLEKTLAEQNFKLGVLLLEKQIISAAELEKFLQEQSANGMKLGELLVQKGILCQNHLESILKEQSWRKKGVWLKLPIAV</sequence>
<dbReference type="InterPro" id="IPR036291">
    <property type="entry name" value="NAD(P)-bd_dom_sf"/>
</dbReference>
<dbReference type="Gene3D" id="3.90.25.10">
    <property type="entry name" value="UDP-galactose 4-epimerase, domain 1"/>
    <property type="match status" value="1"/>
</dbReference>
<protein>
    <recommendedName>
        <fullName evidence="6">UDP-glucose 4-epimerase</fullName>
        <ecNumber evidence="5">5.1.3.2</ecNumber>
    </recommendedName>
    <alternativeName>
        <fullName evidence="11">Galactowaldenase</fullName>
    </alternativeName>
    <alternativeName>
        <fullName evidence="10">UDP-galactose 4-epimerase</fullName>
    </alternativeName>
</protein>
<dbReference type="AlphaFoldDB" id="A0A1U7HQ62"/>
<comment type="pathway">
    <text evidence="3">Carbohydrate metabolism; galactose metabolism.</text>
</comment>
<comment type="similarity">
    <text evidence="4">Belongs to the NAD(P)-dependent epimerase/dehydratase family.</text>
</comment>
<organism evidence="14 15">
    <name type="scientific">Hydrococcus rivularis NIES-593</name>
    <dbReference type="NCBI Taxonomy" id="1921803"/>
    <lineage>
        <taxon>Bacteria</taxon>
        <taxon>Bacillati</taxon>
        <taxon>Cyanobacteriota</taxon>
        <taxon>Cyanophyceae</taxon>
        <taxon>Pleurocapsales</taxon>
        <taxon>Hydrococcaceae</taxon>
        <taxon>Hydrococcus</taxon>
    </lineage>
</organism>
<evidence type="ECO:0000256" key="7">
    <source>
        <dbReference type="ARBA" id="ARBA00023027"/>
    </source>
</evidence>
<evidence type="ECO:0000256" key="2">
    <source>
        <dbReference type="ARBA" id="ARBA00001911"/>
    </source>
</evidence>
<evidence type="ECO:0000313" key="15">
    <source>
        <dbReference type="Proteomes" id="UP000186868"/>
    </source>
</evidence>
<evidence type="ECO:0000256" key="5">
    <source>
        <dbReference type="ARBA" id="ARBA00013189"/>
    </source>
</evidence>
<comment type="caution">
    <text evidence="14">The sequence shown here is derived from an EMBL/GenBank/DDBJ whole genome shotgun (WGS) entry which is preliminary data.</text>
</comment>
<dbReference type="PANTHER" id="PTHR43725">
    <property type="entry name" value="UDP-GLUCOSE 4-EPIMERASE"/>
    <property type="match status" value="1"/>
</dbReference>
<evidence type="ECO:0000256" key="4">
    <source>
        <dbReference type="ARBA" id="ARBA00007637"/>
    </source>
</evidence>
<evidence type="ECO:0000256" key="1">
    <source>
        <dbReference type="ARBA" id="ARBA00000083"/>
    </source>
</evidence>
<dbReference type="UniPathway" id="UPA00214"/>
<accession>A0A1U7HQ62</accession>
<proteinExistence type="inferred from homology"/>
<dbReference type="NCBIfam" id="TIGR01179">
    <property type="entry name" value="galE"/>
    <property type="match status" value="1"/>
</dbReference>
<evidence type="ECO:0000313" key="14">
    <source>
        <dbReference type="EMBL" id="OKH25674.1"/>
    </source>
</evidence>
<dbReference type="OrthoDB" id="9801785at2"/>
<dbReference type="EC" id="5.1.3.2" evidence="5"/>
<keyword evidence="9" id="KW-0119">Carbohydrate metabolism</keyword>
<evidence type="ECO:0000256" key="3">
    <source>
        <dbReference type="ARBA" id="ARBA00004947"/>
    </source>
</evidence>
<name>A0A1U7HQ62_9CYAN</name>
<evidence type="ECO:0000256" key="10">
    <source>
        <dbReference type="ARBA" id="ARBA00031367"/>
    </source>
</evidence>
<evidence type="ECO:0000256" key="6">
    <source>
        <dbReference type="ARBA" id="ARBA00018569"/>
    </source>
</evidence>
<dbReference type="RefSeq" id="WP_073598514.1">
    <property type="nucleotide sequence ID" value="NZ_MRCB01000003.1"/>
</dbReference>
<evidence type="ECO:0000256" key="12">
    <source>
        <dbReference type="SAM" id="MobiDB-lite"/>
    </source>
</evidence>
<dbReference type="SUPFAM" id="SSF160246">
    <property type="entry name" value="EspE N-terminal domain-like"/>
    <property type="match status" value="1"/>
</dbReference>
<dbReference type="InterPro" id="IPR001509">
    <property type="entry name" value="Epimerase_deHydtase"/>
</dbReference>
<feature type="region of interest" description="Disordered" evidence="12">
    <location>
        <begin position="124"/>
        <end position="143"/>
    </location>
</feature>
<dbReference type="CDD" id="cd05247">
    <property type="entry name" value="UDP_G4E_1_SDR_e"/>
    <property type="match status" value="1"/>
</dbReference>
<evidence type="ECO:0000259" key="13">
    <source>
        <dbReference type="Pfam" id="PF01370"/>
    </source>
</evidence>
<keyword evidence="7" id="KW-0520">NAD</keyword>
<dbReference type="SUPFAM" id="SSF51735">
    <property type="entry name" value="NAD(P)-binding Rossmann-fold domains"/>
    <property type="match status" value="1"/>
</dbReference>
<dbReference type="PANTHER" id="PTHR43725:SF53">
    <property type="entry name" value="UDP-ARABINOSE 4-EPIMERASE 1"/>
    <property type="match status" value="1"/>
</dbReference>
<comment type="cofactor">
    <cofactor evidence="2">
        <name>NAD(+)</name>
        <dbReference type="ChEBI" id="CHEBI:57540"/>
    </cofactor>
</comment>
<keyword evidence="15" id="KW-1185">Reference proteome</keyword>
<comment type="catalytic activity">
    <reaction evidence="1">
        <text>UDP-alpha-D-glucose = UDP-alpha-D-galactose</text>
        <dbReference type="Rhea" id="RHEA:22168"/>
        <dbReference type="ChEBI" id="CHEBI:58885"/>
        <dbReference type="ChEBI" id="CHEBI:66914"/>
        <dbReference type="EC" id="5.1.3.2"/>
    </reaction>
</comment>
<evidence type="ECO:0000256" key="8">
    <source>
        <dbReference type="ARBA" id="ARBA00023235"/>
    </source>
</evidence>
<dbReference type="Proteomes" id="UP000186868">
    <property type="component" value="Unassembled WGS sequence"/>
</dbReference>
<dbReference type="GO" id="GO:0033499">
    <property type="term" value="P:galactose catabolic process via UDP-galactose, Leloir pathway"/>
    <property type="evidence" value="ECO:0007669"/>
    <property type="project" value="TreeGrafter"/>
</dbReference>
<evidence type="ECO:0000256" key="11">
    <source>
        <dbReference type="ARBA" id="ARBA00033067"/>
    </source>
</evidence>